<feature type="region of interest" description="Disordered" evidence="1">
    <location>
        <begin position="463"/>
        <end position="488"/>
    </location>
</feature>
<organism evidence="2 3">
    <name type="scientific">Heracleum sosnowskyi</name>
    <dbReference type="NCBI Taxonomy" id="360622"/>
    <lineage>
        <taxon>Eukaryota</taxon>
        <taxon>Viridiplantae</taxon>
        <taxon>Streptophyta</taxon>
        <taxon>Embryophyta</taxon>
        <taxon>Tracheophyta</taxon>
        <taxon>Spermatophyta</taxon>
        <taxon>Magnoliopsida</taxon>
        <taxon>eudicotyledons</taxon>
        <taxon>Gunneridae</taxon>
        <taxon>Pentapetalae</taxon>
        <taxon>asterids</taxon>
        <taxon>campanulids</taxon>
        <taxon>Apiales</taxon>
        <taxon>Apiaceae</taxon>
        <taxon>Apioideae</taxon>
        <taxon>apioid superclade</taxon>
        <taxon>Tordylieae</taxon>
        <taxon>Tordyliinae</taxon>
        <taxon>Heracleum</taxon>
    </lineage>
</organism>
<dbReference type="AlphaFoldDB" id="A0AAD8MEP7"/>
<feature type="compositionally biased region" description="Basic and acidic residues" evidence="1">
    <location>
        <begin position="43"/>
        <end position="66"/>
    </location>
</feature>
<reference evidence="2" key="2">
    <citation type="submission" date="2023-05" db="EMBL/GenBank/DDBJ databases">
        <authorList>
            <person name="Schelkunov M.I."/>
        </authorList>
    </citation>
    <scope>NUCLEOTIDE SEQUENCE</scope>
    <source>
        <strain evidence="2">Hsosn_3</strain>
        <tissue evidence="2">Leaf</tissue>
    </source>
</reference>
<sequence length="488" mass="56981">MVANILPDVIAGNRRVKHNEKRRERYKERKLQSVILPETIEQIEERNKKRRQRYQDIQENPEEKEKQKKKRRQTYEKAIEAKTIEQREGRNEKRICQNVETKKTTTEQGRLVKTVEQRDKRKRKLPEKNMDQMVVESLPDVIAENLRVEYNKKRRERYKESKLQSVIQPETIEQIEERNKKRRQRYQDIQENLEEKEKQKKKRRQTYEKENATPNFETDATKLIVRPPPKFAGKTVLWSSDSTQYFFNIDHPDLVELRNNCKLDENIIPAVERVEIIQLFDAELSDGESSILYTVEANIVGLLATKTDPWFYTGCDKCYTKFKNSPICTSCPITTTQIPLFRVTAEVRDSTSTTTFILFDRHVRKLITVSAQHVLTNDKNAKPNIIPAVLNNMLGKRCVFKLKLTRKNTEEKLEGYTVSDVQEIAAEEHHSATSEIVNPNAKVHHDNAEPNDHVEKKRKIATEDNSLQCSLPTSGNTQTSTPPANITI</sequence>
<feature type="region of interest" description="Disordered" evidence="1">
    <location>
        <begin position="192"/>
        <end position="213"/>
    </location>
</feature>
<dbReference type="Proteomes" id="UP001237642">
    <property type="component" value="Unassembled WGS sequence"/>
</dbReference>
<dbReference type="Gene3D" id="2.40.50.140">
    <property type="entry name" value="Nucleic acid-binding proteins"/>
    <property type="match status" value="1"/>
</dbReference>
<keyword evidence="3" id="KW-1185">Reference proteome</keyword>
<proteinExistence type="predicted"/>
<dbReference type="PANTHER" id="PTHR47165">
    <property type="entry name" value="OS03G0429900 PROTEIN"/>
    <property type="match status" value="1"/>
</dbReference>
<gene>
    <name evidence="2" type="ORF">POM88_036234</name>
</gene>
<name>A0AAD8MEP7_9APIA</name>
<dbReference type="InterPro" id="IPR047192">
    <property type="entry name" value="Euk_RPA1_DBD_C"/>
</dbReference>
<evidence type="ECO:0000256" key="1">
    <source>
        <dbReference type="SAM" id="MobiDB-lite"/>
    </source>
</evidence>
<dbReference type="EMBL" id="JAUIZM010000008">
    <property type="protein sequence ID" value="KAK1370142.1"/>
    <property type="molecule type" value="Genomic_DNA"/>
</dbReference>
<evidence type="ECO:0000313" key="3">
    <source>
        <dbReference type="Proteomes" id="UP001237642"/>
    </source>
</evidence>
<evidence type="ECO:0000313" key="2">
    <source>
        <dbReference type="EMBL" id="KAK1370142.1"/>
    </source>
</evidence>
<dbReference type="PANTHER" id="PTHR47165:SF4">
    <property type="entry name" value="OS03G0429900 PROTEIN"/>
    <property type="match status" value="1"/>
</dbReference>
<feature type="region of interest" description="Disordered" evidence="1">
    <location>
        <begin position="37"/>
        <end position="74"/>
    </location>
</feature>
<dbReference type="SUPFAM" id="SSF50249">
    <property type="entry name" value="Nucleic acid-binding proteins"/>
    <property type="match status" value="1"/>
</dbReference>
<evidence type="ECO:0008006" key="4">
    <source>
        <dbReference type="Google" id="ProtNLM"/>
    </source>
</evidence>
<dbReference type="InterPro" id="IPR012340">
    <property type="entry name" value="NA-bd_OB-fold"/>
</dbReference>
<dbReference type="CDD" id="cd04476">
    <property type="entry name" value="RPA1_DBD_C"/>
    <property type="match status" value="1"/>
</dbReference>
<protein>
    <recommendedName>
        <fullName evidence="4">Replication factor A C-terminal domain-containing protein</fullName>
    </recommendedName>
</protein>
<reference evidence="2" key="1">
    <citation type="submission" date="2023-02" db="EMBL/GenBank/DDBJ databases">
        <title>Genome of toxic invasive species Heracleum sosnowskyi carries increased number of genes despite the absence of recent whole-genome duplications.</title>
        <authorList>
            <person name="Schelkunov M."/>
            <person name="Shtratnikova V."/>
            <person name="Makarenko M."/>
            <person name="Klepikova A."/>
            <person name="Omelchenko D."/>
            <person name="Novikova G."/>
            <person name="Obukhova E."/>
            <person name="Bogdanov V."/>
            <person name="Penin A."/>
            <person name="Logacheva M."/>
        </authorList>
    </citation>
    <scope>NUCLEOTIDE SEQUENCE</scope>
    <source>
        <strain evidence="2">Hsosn_3</strain>
        <tissue evidence="2">Leaf</tissue>
    </source>
</reference>
<comment type="caution">
    <text evidence="2">The sequence shown here is derived from an EMBL/GenBank/DDBJ whole genome shotgun (WGS) entry which is preliminary data.</text>
</comment>
<accession>A0AAD8MEP7</accession>